<reference evidence="2" key="1">
    <citation type="submission" date="2022-04" db="EMBL/GenBank/DDBJ databases">
        <title>Mucilaginibacter sp. RS28 isolated from freshwater.</title>
        <authorList>
            <person name="Ko S.-R."/>
        </authorList>
    </citation>
    <scope>NUCLEOTIDE SEQUENCE</scope>
    <source>
        <strain evidence="2">RS28</strain>
    </source>
</reference>
<feature type="signal peptide" evidence="1">
    <location>
        <begin position="1"/>
        <end position="21"/>
    </location>
</feature>
<organism evidence="2 3">
    <name type="scientific">Mucilaginibacter straminoryzae</name>
    <dbReference type="NCBI Taxonomy" id="2932774"/>
    <lineage>
        <taxon>Bacteria</taxon>
        <taxon>Pseudomonadati</taxon>
        <taxon>Bacteroidota</taxon>
        <taxon>Sphingobacteriia</taxon>
        <taxon>Sphingobacteriales</taxon>
        <taxon>Sphingobacteriaceae</taxon>
        <taxon>Mucilaginibacter</taxon>
    </lineage>
</organism>
<keyword evidence="2" id="KW-0449">Lipoprotein</keyword>
<feature type="chain" id="PRO_5040874309" evidence="1">
    <location>
        <begin position="22"/>
        <end position="160"/>
    </location>
</feature>
<dbReference type="Proteomes" id="UP001139450">
    <property type="component" value="Unassembled WGS sequence"/>
</dbReference>
<dbReference type="RefSeq" id="WP_245128100.1">
    <property type="nucleotide sequence ID" value="NZ_JALJEJ010000001.1"/>
</dbReference>
<proteinExistence type="predicted"/>
<dbReference type="InterPro" id="IPR020018">
    <property type="entry name" value="Motility-assoc_lipoprot_GldH"/>
</dbReference>
<sequence>MLKPFAYAFFLLTLLVISSCSDPNMVVDQNSPVNNRNWSYVNRIRYDVKIDDPSAAYNAYLNLRVTGDYKYSNLFVLISQTNLKGGKPWTTRFEFKLANKDGEWLGKGTGNLYSYQLPFKTNFKFPEKGTYRFEIEQNMRDNPLHEVSDVGLRIEKTAGK</sequence>
<name>A0A9X1X0A4_9SPHI</name>
<gene>
    <name evidence="2" type="ORF">MUY27_01010</name>
</gene>
<dbReference type="EMBL" id="JALJEJ010000001">
    <property type="protein sequence ID" value="MCJ8208266.1"/>
    <property type="molecule type" value="Genomic_DNA"/>
</dbReference>
<keyword evidence="1" id="KW-0732">Signal</keyword>
<protein>
    <submittedName>
        <fullName evidence="2">Gliding motility lipoprotein GldH</fullName>
    </submittedName>
</protein>
<evidence type="ECO:0000256" key="1">
    <source>
        <dbReference type="SAM" id="SignalP"/>
    </source>
</evidence>
<dbReference type="PROSITE" id="PS51257">
    <property type="entry name" value="PROKAR_LIPOPROTEIN"/>
    <property type="match status" value="1"/>
</dbReference>
<evidence type="ECO:0000313" key="2">
    <source>
        <dbReference type="EMBL" id="MCJ8208266.1"/>
    </source>
</evidence>
<dbReference type="Pfam" id="PF14109">
    <property type="entry name" value="GldH_lipo"/>
    <property type="match status" value="1"/>
</dbReference>
<dbReference type="NCBIfam" id="TIGR03511">
    <property type="entry name" value="GldH_lipo"/>
    <property type="match status" value="1"/>
</dbReference>
<keyword evidence="3" id="KW-1185">Reference proteome</keyword>
<dbReference type="AlphaFoldDB" id="A0A9X1X0A4"/>
<comment type="caution">
    <text evidence="2">The sequence shown here is derived from an EMBL/GenBank/DDBJ whole genome shotgun (WGS) entry which is preliminary data.</text>
</comment>
<accession>A0A9X1X0A4</accession>
<evidence type="ECO:0000313" key="3">
    <source>
        <dbReference type="Proteomes" id="UP001139450"/>
    </source>
</evidence>